<gene>
    <name evidence="1" type="ORF">H8704_00470</name>
</gene>
<evidence type="ECO:0000313" key="1">
    <source>
        <dbReference type="EMBL" id="MBC8561114.1"/>
    </source>
</evidence>
<comment type="caution">
    <text evidence="1">The sequence shown here is derived from an EMBL/GenBank/DDBJ whole genome shotgun (WGS) entry which is preliminary data.</text>
</comment>
<protein>
    <submittedName>
        <fullName evidence="1">Uncharacterized protein</fullName>
    </submittedName>
</protein>
<sequence length="89" mass="10636">MESWQQNEAFRSMDPQKQNMIEQLATSLHGKKLTEALPLLTRWKRTMQQENIQFTPEENQILTDIFSAQLTPQQKKQFEFIKKANRNQK</sequence>
<reference evidence="1 2" key="1">
    <citation type="submission" date="2020-08" db="EMBL/GenBank/DDBJ databases">
        <title>Genome public.</title>
        <authorList>
            <person name="Liu C."/>
            <person name="Sun Q."/>
        </authorList>
    </citation>
    <scope>NUCLEOTIDE SEQUENCE [LARGE SCALE GENOMIC DNA]</scope>
    <source>
        <strain evidence="1 2">NSJ-37</strain>
    </source>
</reference>
<dbReference type="Proteomes" id="UP000606193">
    <property type="component" value="Unassembled WGS sequence"/>
</dbReference>
<dbReference type="EMBL" id="JACRSX010000001">
    <property type="protein sequence ID" value="MBC8561114.1"/>
    <property type="molecule type" value="Genomic_DNA"/>
</dbReference>
<keyword evidence="2" id="KW-1185">Reference proteome</keyword>
<accession>A0ABR7MXY4</accession>
<evidence type="ECO:0000313" key="2">
    <source>
        <dbReference type="Proteomes" id="UP000606193"/>
    </source>
</evidence>
<dbReference type="RefSeq" id="WP_249296881.1">
    <property type="nucleotide sequence ID" value="NZ_JACRSX010000001.1"/>
</dbReference>
<name>A0ABR7MXY4_9FIRM</name>
<proteinExistence type="predicted"/>
<organism evidence="1 2">
    <name type="scientific">Jutongia huaianensis</name>
    <dbReference type="NCBI Taxonomy" id="2763668"/>
    <lineage>
        <taxon>Bacteria</taxon>
        <taxon>Bacillati</taxon>
        <taxon>Bacillota</taxon>
        <taxon>Clostridia</taxon>
        <taxon>Lachnospirales</taxon>
        <taxon>Lachnospiraceae</taxon>
        <taxon>Jutongia</taxon>
    </lineage>
</organism>